<dbReference type="Pfam" id="PF07729">
    <property type="entry name" value="FCD"/>
    <property type="match status" value="1"/>
</dbReference>
<accession>A0A6L7G4E4</accession>
<evidence type="ECO:0000256" key="2">
    <source>
        <dbReference type="ARBA" id="ARBA00023125"/>
    </source>
</evidence>
<dbReference type="InterPro" id="IPR036388">
    <property type="entry name" value="WH-like_DNA-bd_sf"/>
</dbReference>
<keyword evidence="1" id="KW-0805">Transcription regulation</keyword>
<dbReference type="SUPFAM" id="SSF46785">
    <property type="entry name" value="Winged helix' DNA-binding domain"/>
    <property type="match status" value="1"/>
</dbReference>
<keyword evidence="2" id="KW-0238">DNA-binding</keyword>
<dbReference type="SMART" id="SM00345">
    <property type="entry name" value="HTH_GNTR"/>
    <property type="match status" value="1"/>
</dbReference>
<feature type="domain" description="HTH gntR-type" evidence="4">
    <location>
        <begin position="17"/>
        <end position="84"/>
    </location>
</feature>
<dbReference type="AlphaFoldDB" id="A0A6L7G4E4"/>
<dbReference type="GO" id="GO:0003700">
    <property type="term" value="F:DNA-binding transcription factor activity"/>
    <property type="evidence" value="ECO:0007669"/>
    <property type="project" value="InterPro"/>
</dbReference>
<dbReference type="SMART" id="SM00895">
    <property type="entry name" value="FCD"/>
    <property type="match status" value="1"/>
</dbReference>
<dbReference type="PRINTS" id="PR00035">
    <property type="entry name" value="HTHGNTR"/>
</dbReference>
<evidence type="ECO:0000259" key="4">
    <source>
        <dbReference type="PROSITE" id="PS50949"/>
    </source>
</evidence>
<dbReference type="SUPFAM" id="SSF48008">
    <property type="entry name" value="GntR ligand-binding domain-like"/>
    <property type="match status" value="1"/>
</dbReference>
<reference evidence="5 6" key="1">
    <citation type="submission" date="2019-12" db="EMBL/GenBank/DDBJ databases">
        <authorList>
            <person name="Li M."/>
        </authorList>
    </citation>
    <scope>NUCLEOTIDE SEQUENCE [LARGE SCALE GENOMIC DNA]</scope>
    <source>
        <strain evidence="5 6">GBMRC 2024</strain>
    </source>
</reference>
<protein>
    <submittedName>
        <fullName evidence="5">FCD domain-containing protein</fullName>
    </submittedName>
</protein>
<dbReference type="InterPro" id="IPR008920">
    <property type="entry name" value="TF_FadR/GntR_C"/>
</dbReference>
<comment type="caution">
    <text evidence="5">The sequence shown here is derived from an EMBL/GenBank/DDBJ whole genome shotgun (WGS) entry which is preliminary data.</text>
</comment>
<dbReference type="InterPro" id="IPR000524">
    <property type="entry name" value="Tscrpt_reg_HTH_GntR"/>
</dbReference>
<dbReference type="PANTHER" id="PTHR43537">
    <property type="entry name" value="TRANSCRIPTIONAL REGULATOR, GNTR FAMILY"/>
    <property type="match status" value="1"/>
</dbReference>
<dbReference type="GO" id="GO:0003677">
    <property type="term" value="F:DNA binding"/>
    <property type="evidence" value="ECO:0007669"/>
    <property type="project" value="UniProtKB-KW"/>
</dbReference>
<sequence>MESSTSPLSLKIDQPPQTLREIAVDRLRKAILDGHFKSGDRLVERTLCDQMGVSRTVIRETLRYLEAEGLVEIQPNRGPIVARLDPDQARQIYNIRRLLEADAARDCARRADAAVKLKLRTALMQLEVAYADPQPGVLTHATTEFYQAIFGAAGHDIAWEVVRRLNGRISRLRAMTLSTTDRHRSGFAHMTSICEAILENDAEAAAAAVSAHIDEASAIAERLLRAESEQ</sequence>
<organism evidence="5 6">
    <name type="scientific">Pseudooceanicola albus</name>
    <dbReference type="NCBI Taxonomy" id="2692189"/>
    <lineage>
        <taxon>Bacteria</taxon>
        <taxon>Pseudomonadati</taxon>
        <taxon>Pseudomonadota</taxon>
        <taxon>Alphaproteobacteria</taxon>
        <taxon>Rhodobacterales</taxon>
        <taxon>Paracoccaceae</taxon>
        <taxon>Pseudooceanicola</taxon>
    </lineage>
</organism>
<dbReference type="EMBL" id="WUMU01000004">
    <property type="protein sequence ID" value="MXN17523.1"/>
    <property type="molecule type" value="Genomic_DNA"/>
</dbReference>
<gene>
    <name evidence="5" type="ORF">GR170_06740</name>
</gene>
<proteinExistence type="predicted"/>
<evidence type="ECO:0000313" key="5">
    <source>
        <dbReference type="EMBL" id="MXN17523.1"/>
    </source>
</evidence>
<evidence type="ECO:0000313" key="6">
    <source>
        <dbReference type="Proteomes" id="UP000477911"/>
    </source>
</evidence>
<dbReference type="InterPro" id="IPR011711">
    <property type="entry name" value="GntR_C"/>
</dbReference>
<keyword evidence="6" id="KW-1185">Reference proteome</keyword>
<dbReference type="Gene3D" id="1.20.120.530">
    <property type="entry name" value="GntR ligand-binding domain-like"/>
    <property type="match status" value="1"/>
</dbReference>
<name>A0A6L7G4E4_9RHOB</name>
<dbReference type="PANTHER" id="PTHR43537:SF24">
    <property type="entry name" value="GLUCONATE OPERON TRANSCRIPTIONAL REPRESSOR"/>
    <property type="match status" value="1"/>
</dbReference>
<evidence type="ECO:0000256" key="3">
    <source>
        <dbReference type="ARBA" id="ARBA00023163"/>
    </source>
</evidence>
<dbReference type="PROSITE" id="PS50949">
    <property type="entry name" value="HTH_GNTR"/>
    <property type="match status" value="1"/>
</dbReference>
<evidence type="ECO:0000256" key="1">
    <source>
        <dbReference type="ARBA" id="ARBA00023015"/>
    </source>
</evidence>
<keyword evidence="3" id="KW-0804">Transcription</keyword>
<dbReference type="CDD" id="cd07377">
    <property type="entry name" value="WHTH_GntR"/>
    <property type="match status" value="1"/>
</dbReference>
<dbReference type="Pfam" id="PF00392">
    <property type="entry name" value="GntR"/>
    <property type="match status" value="1"/>
</dbReference>
<dbReference type="RefSeq" id="WP_160892914.1">
    <property type="nucleotide sequence ID" value="NZ_WUMU01000004.1"/>
</dbReference>
<dbReference type="Proteomes" id="UP000477911">
    <property type="component" value="Unassembled WGS sequence"/>
</dbReference>
<dbReference type="Gene3D" id="1.10.10.10">
    <property type="entry name" value="Winged helix-like DNA-binding domain superfamily/Winged helix DNA-binding domain"/>
    <property type="match status" value="1"/>
</dbReference>
<dbReference type="InterPro" id="IPR036390">
    <property type="entry name" value="WH_DNA-bd_sf"/>
</dbReference>